<dbReference type="Proteomes" id="UP000623467">
    <property type="component" value="Unassembled WGS sequence"/>
</dbReference>
<feature type="signal peptide" evidence="1">
    <location>
        <begin position="1"/>
        <end position="31"/>
    </location>
</feature>
<dbReference type="InterPro" id="IPR021054">
    <property type="entry name" value="Cell_wall_mannoprotein_1"/>
</dbReference>
<feature type="chain" id="PRO_5034261612" evidence="1">
    <location>
        <begin position="32"/>
        <end position="189"/>
    </location>
</feature>
<evidence type="ECO:0000313" key="3">
    <source>
        <dbReference type="Proteomes" id="UP000623467"/>
    </source>
</evidence>
<gene>
    <name evidence="2" type="ORF">MSAN_02011700</name>
</gene>
<proteinExistence type="predicted"/>
<evidence type="ECO:0000256" key="1">
    <source>
        <dbReference type="SAM" id="SignalP"/>
    </source>
</evidence>
<dbReference type="GO" id="GO:0005576">
    <property type="term" value="C:extracellular region"/>
    <property type="evidence" value="ECO:0007669"/>
    <property type="project" value="TreeGrafter"/>
</dbReference>
<name>A0A8H6XKZ2_9AGAR</name>
<keyword evidence="3" id="KW-1185">Reference proteome</keyword>
<comment type="caution">
    <text evidence="2">The sequence shown here is derived from an EMBL/GenBank/DDBJ whole genome shotgun (WGS) entry which is preliminary data.</text>
</comment>
<sequence>MRIAATPRSSLQMVQFTRAFSLLAVLSVVLAASVKRDAATVEVDLKTTSSAVTDVYNAINTFSGSANIENAGRIEVSVNNLGGSLVTVTKDANASPSFSDADCTAIINEVEAFTSTIVKGLQKFATCAAQINQLHLQGLACGSLKDLKSKTEGAFTALKAKCVNQQTGVTTIENQILAAGDGVTSAFKC</sequence>
<reference evidence="2" key="1">
    <citation type="submission" date="2020-05" db="EMBL/GenBank/DDBJ databases">
        <title>Mycena genomes resolve the evolution of fungal bioluminescence.</title>
        <authorList>
            <person name="Tsai I.J."/>
        </authorList>
    </citation>
    <scope>NUCLEOTIDE SEQUENCE</scope>
    <source>
        <strain evidence="2">160909Yilan</strain>
    </source>
</reference>
<dbReference type="AlphaFoldDB" id="A0A8H6XKZ2"/>
<evidence type="ECO:0000313" key="2">
    <source>
        <dbReference type="EMBL" id="KAF7342554.1"/>
    </source>
</evidence>
<dbReference type="EMBL" id="JACAZH010000025">
    <property type="protein sequence ID" value="KAF7342554.1"/>
    <property type="molecule type" value="Genomic_DNA"/>
</dbReference>
<organism evidence="2 3">
    <name type="scientific">Mycena sanguinolenta</name>
    <dbReference type="NCBI Taxonomy" id="230812"/>
    <lineage>
        <taxon>Eukaryota</taxon>
        <taxon>Fungi</taxon>
        <taxon>Dikarya</taxon>
        <taxon>Basidiomycota</taxon>
        <taxon>Agaricomycotina</taxon>
        <taxon>Agaricomycetes</taxon>
        <taxon>Agaricomycetidae</taxon>
        <taxon>Agaricales</taxon>
        <taxon>Marasmiineae</taxon>
        <taxon>Mycenaceae</taxon>
        <taxon>Mycena</taxon>
    </lineage>
</organism>
<dbReference type="OrthoDB" id="3485059at2759"/>
<dbReference type="PANTHER" id="PTHR38123">
    <property type="entry name" value="CELL WALL SERINE-THREONINE-RICH GALACTOMANNOPROTEIN MP1 (AFU_ORTHOLOGUE AFUA_4G03240)"/>
    <property type="match status" value="1"/>
</dbReference>
<accession>A0A8H6XKZ2</accession>
<protein>
    <submittedName>
        <fullName evidence="2">Uncharacterized protein</fullName>
    </submittedName>
</protein>
<dbReference type="Pfam" id="PF12296">
    <property type="entry name" value="HsbA"/>
    <property type="match status" value="1"/>
</dbReference>
<dbReference type="PANTHER" id="PTHR38123:SF6">
    <property type="entry name" value="CELL WALL SERINE-THREONINE-RICH GALACTOMANNOPROTEIN MP1 (AFU_ORTHOLOGUE AFUA_4G03240)"/>
    <property type="match status" value="1"/>
</dbReference>
<keyword evidence="1" id="KW-0732">Signal</keyword>